<dbReference type="STRING" id="1182545.A0A072PGF5"/>
<name>A0A072PGF5_9EURO</name>
<reference evidence="1 2" key="1">
    <citation type="submission" date="2013-03" db="EMBL/GenBank/DDBJ databases">
        <title>The Genome Sequence of Exophiala aquamarina CBS 119918.</title>
        <authorList>
            <consortium name="The Broad Institute Genomics Platform"/>
            <person name="Cuomo C."/>
            <person name="de Hoog S."/>
            <person name="Gorbushina A."/>
            <person name="Walker B."/>
            <person name="Young S.K."/>
            <person name="Zeng Q."/>
            <person name="Gargeya S."/>
            <person name="Fitzgerald M."/>
            <person name="Haas B."/>
            <person name="Abouelleil A."/>
            <person name="Allen A.W."/>
            <person name="Alvarado L."/>
            <person name="Arachchi H.M."/>
            <person name="Berlin A.M."/>
            <person name="Chapman S.B."/>
            <person name="Gainer-Dewar J."/>
            <person name="Goldberg J."/>
            <person name="Griggs A."/>
            <person name="Gujja S."/>
            <person name="Hansen M."/>
            <person name="Howarth C."/>
            <person name="Imamovic A."/>
            <person name="Ireland A."/>
            <person name="Larimer J."/>
            <person name="McCowan C."/>
            <person name="Murphy C."/>
            <person name="Pearson M."/>
            <person name="Poon T.W."/>
            <person name="Priest M."/>
            <person name="Roberts A."/>
            <person name="Saif S."/>
            <person name="Shea T."/>
            <person name="Sisk P."/>
            <person name="Sykes S."/>
            <person name="Wortman J."/>
            <person name="Nusbaum C."/>
            <person name="Birren B."/>
        </authorList>
    </citation>
    <scope>NUCLEOTIDE SEQUENCE [LARGE SCALE GENOMIC DNA]</scope>
    <source>
        <strain evidence="1 2">CBS 119918</strain>
    </source>
</reference>
<dbReference type="EMBL" id="AMGV01000003">
    <property type="protein sequence ID" value="KEF59204.1"/>
    <property type="molecule type" value="Genomic_DNA"/>
</dbReference>
<keyword evidence="2" id="KW-1185">Reference proteome</keyword>
<comment type="caution">
    <text evidence="1">The sequence shown here is derived from an EMBL/GenBank/DDBJ whole genome shotgun (WGS) entry which is preliminary data.</text>
</comment>
<proteinExistence type="predicted"/>
<dbReference type="VEuPathDB" id="FungiDB:A1O9_04048"/>
<dbReference type="OrthoDB" id="2251794at2759"/>
<evidence type="ECO:0000313" key="1">
    <source>
        <dbReference type="EMBL" id="KEF59204.1"/>
    </source>
</evidence>
<organism evidence="1 2">
    <name type="scientific">Exophiala aquamarina CBS 119918</name>
    <dbReference type="NCBI Taxonomy" id="1182545"/>
    <lineage>
        <taxon>Eukaryota</taxon>
        <taxon>Fungi</taxon>
        <taxon>Dikarya</taxon>
        <taxon>Ascomycota</taxon>
        <taxon>Pezizomycotina</taxon>
        <taxon>Eurotiomycetes</taxon>
        <taxon>Chaetothyriomycetidae</taxon>
        <taxon>Chaetothyriales</taxon>
        <taxon>Herpotrichiellaceae</taxon>
        <taxon>Exophiala</taxon>
    </lineage>
</organism>
<dbReference type="HOGENOM" id="CLU_1304863_0_0_1"/>
<sequence>MQLEIGIDALSDNFGPQTLSALDARSGIGDSDCDDLVQIVQYAFYCKGYDTGGNRRQPGRRDDQGCNTDVCERQHWKGTDVKTLKPKVLKALLAWTLTRFSLEVNEVTRKFQSWLNSRYLAIENFCIIPVDGPFSREGQKALYLAIQSEMRLNDDHATGSFGSLIETFIRSHSLGVGVSRPLAQILTGAMICQCVKTAVGGDLFQFADRFD</sequence>
<dbReference type="Proteomes" id="UP000027920">
    <property type="component" value="Unassembled WGS sequence"/>
</dbReference>
<protein>
    <submittedName>
        <fullName evidence="1">Uncharacterized protein</fullName>
    </submittedName>
</protein>
<accession>A0A072PGF5</accession>
<dbReference type="GeneID" id="25278981"/>
<evidence type="ECO:0000313" key="2">
    <source>
        <dbReference type="Proteomes" id="UP000027920"/>
    </source>
</evidence>
<dbReference type="AlphaFoldDB" id="A0A072PGF5"/>
<dbReference type="RefSeq" id="XP_013261794.1">
    <property type="nucleotide sequence ID" value="XM_013406340.1"/>
</dbReference>
<gene>
    <name evidence="1" type="ORF">A1O9_04048</name>
</gene>